<evidence type="ECO:0000313" key="2">
    <source>
        <dbReference type="EMBL" id="MBK8574112.1"/>
    </source>
</evidence>
<dbReference type="EMBL" id="JADKCH010000035">
    <property type="protein sequence ID" value="MBK8574112.1"/>
    <property type="molecule type" value="Genomic_DNA"/>
</dbReference>
<sequence>MGSGLAQLQRGHALIPDPRWRELVLAHTPQPELKRLARALSAAFQAQGWDCPVPLQSLASDEATALAAVLVSLDHATSSSPEELRRIVGQALQLKPAPREEARLHEHLADAWAAGVRLPDEAAERSPIEEALLSLGQALGALAHGLNHEESRLAAARLFLRGPPLLLRLRRPAEAQEALQFAAERLADHPLHPEQPRLRLALGQLHLLQGHLTKGIRALEEGLHPQGGFKPLPQDQAALMLALRQALAGQSQFLRAATMLQSAQRMLEHAQDFRSLVSVQIALAQVRLAQASPRPASTSCGRPPQTARMQGDTTLQARVTWPWAWSGIQQFPGPAPIPPRPGPGSRPAPGDRRSSRSSRSGGAGPSPPWATPWAPTRAQFQALAPAAPPLPEEQGTTSSSRARWPGSAAPGGHGPSLPRHVQHYESTGLLWRQRPAQLLHSQAMARESPASRGWRPRAGLGDPGEPEGARRRLGVPVAGPGVAPRPRPAALDRPGHGGRGAGVARGLERVQAAARDLQFPGADPRRPAPRAPSCCCSGARSWGPGPHAGRLPQLPAALGQAPRGAGVQLPGPARTCTRFRQTVEGVGLRFIQPERADPLVDWTPTQMNLPAFPDPG</sequence>
<feature type="region of interest" description="Disordered" evidence="1">
    <location>
        <begin position="387"/>
        <end position="420"/>
    </location>
</feature>
<dbReference type="InterPro" id="IPR011990">
    <property type="entry name" value="TPR-like_helical_dom_sf"/>
</dbReference>
<feature type="region of interest" description="Disordered" evidence="1">
    <location>
        <begin position="328"/>
        <end position="373"/>
    </location>
</feature>
<protein>
    <submittedName>
        <fullName evidence="2">Uncharacterized protein</fullName>
    </submittedName>
</protein>
<dbReference type="AlphaFoldDB" id="A0A936F6T8"/>
<accession>A0A936F6T8</accession>
<dbReference type="Gene3D" id="1.25.40.10">
    <property type="entry name" value="Tetratricopeptide repeat domain"/>
    <property type="match status" value="1"/>
</dbReference>
<comment type="caution">
    <text evidence="2">The sequence shown here is derived from an EMBL/GenBank/DDBJ whole genome shotgun (WGS) entry which is preliminary data.</text>
</comment>
<organism evidence="2 3">
    <name type="scientific">Candidatus Geothrix odensensis</name>
    <dbReference type="NCBI Taxonomy" id="2954440"/>
    <lineage>
        <taxon>Bacteria</taxon>
        <taxon>Pseudomonadati</taxon>
        <taxon>Acidobacteriota</taxon>
        <taxon>Holophagae</taxon>
        <taxon>Holophagales</taxon>
        <taxon>Holophagaceae</taxon>
        <taxon>Geothrix</taxon>
    </lineage>
</organism>
<feature type="compositionally biased region" description="Pro residues" evidence="1">
    <location>
        <begin position="333"/>
        <end position="346"/>
    </location>
</feature>
<feature type="region of interest" description="Disordered" evidence="1">
    <location>
        <begin position="290"/>
        <end position="313"/>
    </location>
</feature>
<evidence type="ECO:0000256" key="1">
    <source>
        <dbReference type="SAM" id="MobiDB-lite"/>
    </source>
</evidence>
<proteinExistence type="predicted"/>
<dbReference type="Proteomes" id="UP000709959">
    <property type="component" value="Unassembled WGS sequence"/>
</dbReference>
<name>A0A936F6T8_9BACT</name>
<reference evidence="2 3" key="1">
    <citation type="submission" date="2020-10" db="EMBL/GenBank/DDBJ databases">
        <title>Connecting structure to function with the recovery of over 1000 high-quality activated sludge metagenome-assembled genomes encoding full-length rRNA genes using long-read sequencing.</title>
        <authorList>
            <person name="Singleton C.M."/>
            <person name="Petriglieri F."/>
            <person name="Kristensen J.M."/>
            <person name="Kirkegaard R.H."/>
            <person name="Michaelsen T.Y."/>
            <person name="Andersen M.H."/>
            <person name="Karst S.M."/>
            <person name="Dueholm M.S."/>
            <person name="Nielsen P.H."/>
            <person name="Albertsen M."/>
        </authorList>
    </citation>
    <scope>NUCLEOTIDE SEQUENCE [LARGE SCALE GENOMIC DNA]</scope>
    <source>
        <strain evidence="2">OdNE_18-Q3-R46-58_MAXAC.008</strain>
    </source>
</reference>
<feature type="compositionally biased region" description="Low complexity" evidence="1">
    <location>
        <begin position="474"/>
        <end position="492"/>
    </location>
</feature>
<gene>
    <name evidence="2" type="ORF">IPN91_16165</name>
</gene>
<feature type="region of interest" description="Disordered" evidence="1">
    <location>
        <begin position="441"/>
        <end position="502"/>
    </location>
</feature>
<evidence type="ECO:0000313" key="3">
    <source>
        <dbReference type="Proteomes" id="UP000709959"/>
    </source>
</evidence>